<reference evidence="2" key="1">
    <citation type="submission" date="2020-10" db="EMBL/GenBank/DDBJ databases">
        <title>Unveiling of a novel bifunctional photoreceptor, Dualchrome1, isolated from a cosmopolitan green alga.</title>
        <authorList>
            <person name="Suzuki S."/>
            <person name="Kawachi M."/>
        </authorList>
    </citation>
    <scope>NUCLEOTIDE SEQUENCE</scope>
    <source>
        <strain evidence="2">NIES 2893</strain>
    </source>
</reference>
<accession>A0A830HX27</accession>
<feature type="transmembrane region" description="Helical" evidence="1">
    <location>
        <begin position="878"/>
        <end position="900"/>
    </location>
</feature>
<keyword evidence="3" id="KW-1185">Reference proteome</keyword>
<keyword evidence="1" id="KW-0472">Membrane</keyword>
<sequence length="955" mass="99702">MRSGDFYDTTVAPESTESSFAHQSYVKSFSISVQPLNIAPVACTVLEPCTLALSPEDTLTEVPLTIPAYDRNTRDVIMARITHTPREGYLLLPSGEVVEPGMFIAAEMRTGDNVNGGVKLTYMPKPHSTGFFADSFGYYVTDGQYRTEPMEFSFDIDATGIASRRSGFGGAVAGDSGSALSFSGMGQIAYIGDAIHYGVGAGTSFGMPNTLTITISSSSIAIAVDGVAESIDVDASATLAAIEDEEIVVGGAGAYVDMDELKISGVGTSVRGYYKMNEKLRASHALRRTATGTTAVASTAVLTPLKGQVKGGENPEAPDLYLDKKALLPGAYKVTLKATINRGSVSRVSAASTIVVVDTPPIVKVVAAVDALSDMAPASTYSGSGTVSVTGTSASGSVVREVLDGLGMAADLVSANGEAAVNDPLSGIQLDFGYFTAAGAFVSLTVAGDVAANSFKVPASASAYGVRATNRHGSTGFAQIAIPYIASIGFANGLGGVADVMSSVSNDIVSLNDVKDYDAGVALAQVAAVALNSVEAASGFEIFVSRRQLVSSTTLVARLLNPTFPMKSALAVAEITSNPKALDATARADTKRFLDTAIGTKIDYDVAQILVDVTANLLISIESTNAPFTESDYSYAGTTLYGTMLDRLMLGVTSADDKFPTGVVLSLTSESLSLYGTKVGSATLESEGFQIGNFVLPKGMKNDGVNAGASASETSIAAKYAGEDLYLVGKMFVPTKFNPYEWWFKPNAAFASTAQIAGLKVFSSETKARRQQQVGGFLEAAVVPSSDAPVKVTLTRMSKLEETNEAFCIGYNTAEKRFMTDFATTVGTSQEGMATECMVARLTDYTTYDAVPPSPPPPPSPPLPPAPPIQVEEKIDPLPIVLGVLAGFIVLAIAAALLYYKRARDAAMERMIAAAEDQEVLEVQGLFDPSAKVAPIRGPVAGAQRTSAILESDVL</sequence>
<proteinExistence type="predicted"/>
<evidence type="ECO:0000313" key="2">
    <source>
        <dbReference type="EMBL" id="GHP09507.1"/>
    </source>
</evidence>
<dbReference type="EMBL" id="BNJQ01000025">
    <property type="protein sequence ID" value="GHP09507.1"/>
    <property type="molecule type" value="Genomic_DNA"/>
</dbReference>
<keyword evidence="1" id="KW-0812">Transmembrane</keyword>
<dbReference type="Proteomes" id="UP000660262">
    <property type="component" value="Unassembled WGS sequence"/>
</dbReference>
<gene>
    <name evidence="2" type="ORF">PPROV_000824200</name>
</gene>
<keyword evidence="1" id="KW-1133">Transmembrane helix</keyword>
<name>A0A830HX27_9CHLO</name>
<evidence type="ECO:0000256" key="1">
    <source>
        <dbReference type="SAM" id="Phobius"/>
    </source>
</evidence>
<comment type="caution">
    <text evidence="2">The sequence shown here is derived from an EMBL/GenBank/DDBJ whole genome shotgun (WGS) entry which is preliminary data.</text>
</comment>
<organism evidence="2 3">
    <name type="scientific">Pycnococcus provasolii</name>
    <dbReference type="NCBI Taxonomy" id="41880"/>
    <lineage>
        <taxon>Eukaryota</taxon>
        <taxon>Viridiplantae</taxon>
        <taxon>Chlorophyta</taxon>
        <taxon>Pseudoscourfieldiophyceae</taxon>
        <taxon>Pseudoscourfieldiales</taxon>
        <taxon>Pycnococcaceae</taxon>
        <taxon>Pycnococcus</taxon>
    </lineage>
</organism>
<protein>
    <submittedName>
        <fullName evidence="2">Uncharacterized protein</fullName>
    </submittedName>
</protein>
<evidence type="ECO:0000313" key="3">
    <source>
        <dbReference type="Proteomes" id="UP000660262"/>
    </source>
</evidence>
<dbReference type="AlphaFoldDB" id="A0A830HX27"/>